<evidence type="ECO:0000313" key="2">
    <source>
        <dbReference type="Proteomes" id="UP001607302"/>
    </source>
</evidence>
<dbReference type="EMBL" id="JAUDFV010000133">
    <property type="protein sequence ID" value="KAL2726847.1"/>
    <property type="molecule type" value="Genomic_DNA"/>
</dbReference>
<gene>
    <name evidence="1" type="ORF">V1478_007125</name>
</gene>
<proteinExistence type="predicted"/>
<evidence type="ECO:0000313" key="1">
    <source>
        <dbReference type="EMBL" id="KAL2726847.1"/>
    </source>
</evidence>
<name>A0ABD2B287_VESSQ</name>
<organism evidence="1 2">
    <name type="scientific">Vespula squamosa</name>
    <name type="common">Southern yellow jacket</name>
    <name type="synonym">Wasp</name>
    <dbReference type="NCBI Taxonomy" id="30214"/>
    <lineage>
        <taxon>Eukaryota</taxon>
        <taxon>Metazoa</taxon>
        <taxon>Ecdysozoa</taxon>
        <taxon>Arthropoda</taxon>
        <taxon>Hexapoda</taxon>
        <taxon>Insecta</taxon>
        <taxon>Pterygota</taxon>
        <taxon>Neoptera</taxon>
        <taxon>Endopterygota</taxon>
        <taxon>Hymenoptera</taxon>
        <taxon>Apocrita</taxon>
        <taxon>Aculeata</taxon>
        <taxon>Vespoidea</taxon>
        <taxon>Vespidae</taxon>
        <taxon>Vespinae</taxon>
        <taxon>Vespula</taxon>
    </lineage>
</organism>
<dbReference type="AlphaFoldDB" id="A0ABD2B287"/>
<sequence>MYIYILLQRICKNGVFRQNIYQREDLTSKPLKVMFFELTLGCSALRSASRDNNYYCSTNEIKKRALGTLRNSNDEKYLLFLRYRMAGVQKTSLRSGTEVEVSRTNPVASGFLWRRSENSQDPSLLGDVGKSRSVNDPDIDMYGPIRITTKVCEKYERYRLLKDIHFLLLESLLTIQKSENFTIYSNKEVEERKVVEEVLKFLKTKLKIARKSDVESSLQSSDLHVATNFILSGNLLGRDERWIAATF</sequence>
<dbReference type="Proteomes" id="UP001607302">
    <property type="component" value="Unassembled WGS sequence"/>
</dbReference>
<accession>A0ABD2B287</accession>
<reference evidence="1 2" key="1">
    <citation type="journal article" date="2024" name="Ann. Entomol. Soc. Am.">
        <title>Genomic analyses of the southern and eastern yellowjacket wasps (Hymenoptera: Vespidae) reveal evolutionary signatures of social life.</title>
        <authorList>
            <person name="Catto M.A."/>
            <person name="Caine P.B."/>
            <person name="Orr S.E."/>
            <person name="Hunt B.G."/>
            <person name="Goodisman M.A.D."/>
        </authorList>
    </citation>
    <scope>NUCLEOTIDE SEQUENCE [LARGE SCALE GENOMIC DNA]</scope>
    <source>
        <strain evidence="1">233</strain>
        <tissue evidence="1">Head and thorax</tissue>
    </source>
</reference>
<protein>
    <submittedName>
        <fullName evidence="1">Uncharacterized protein</fullName>
    </submittedName>
</protein>
<comment type="caution">
    <text evidence="1">The sequence shown here is derived from an EMBL/GenBank/DDBJ whole genome shotgun (WGS) entry which is preliminary data.</text>
</comment>
<keyword evidence="2" id="KW-1185">Reference proteome</keyword>